<dbReference type="InterPro" id="IPR018244">
    <property type="entry name" value="Allrgn_V5/Tpx1_CS"/>
</dbReference>
<accession>A0A1W2WGJ8</accession>
<reference evidence="4" key="3">
    <citation type="submission" date="2025-08" db="UniProtKB">
        <authorList>
            <consortium name="Ensembl"/>
        </authorList>
    </citation>
    <scope>IDENTIFICATION</scope>
</reference>
<reference evidence="4" key="2">
    <citation type="journal article" date="2008" name="Genome Biol.">
        <title>Improved genome assembly and evidence-based global gene model set for the chordate Ciona intestinalis: new insight into intron and operon populations.</title>
        <authorList>
            <person name="Satou Y."/>
            <person name="Mineta K."/>
            <person name="Ogasawara M."/>
            <person name="Sasakura Y."/>
            <person name="Shoguchi E."/>
            <person name="Ueno K."/>
            <person name="Yamada L."/>
            <person name="Matsumoto J."/>
            <person name="Wasserscheid J."/>
            <person name="Dewar K."/>
            <person name="Wiley G.B."/>
            <person name="Macmil S.L."/>
            <person name="Roe B.A."/>
            <person name="Zeller R.W."/>
            <person name="Hastings K.E."/>
            <person name="Lemaire P."/>
            <person name="Lindquist E."/>
            <person name="Endo T."/>
            <person name="Hotta K."/>
            <person name="Inaba K."/>
        </authorList>
    </citation>
    <scope>NUCLEOTIDE SEQUENCE [LARGE SCALE GENOMIC DNA]</scope>
    <source>
        <strain evidence="4">wild type</strain>
    </source>
</reference>
<evidence type="ECO:0000256" key="1">
    <source>
        <dbReference type="SAM" id="MobiDB-lite"/>
    </source>
</evidence>
<evidence type="ECO:0000256" key="2">
    <source>
        <dbReference type="SAM" id="Phobius"/>
    </source>
</evidence>
<keyword evidence="2" id="KW-1133">Transmembrane helix</keyword>
<dbReference type="STRING" id="7719.ENSCINP00000023234"/>
<dbReference type="Ensembl" id="ENSCINT00000023480.2">
    <property type="protein sequence ID" value="ENSCINP00000023234.2"/>
    <property type="gene ID" value="ENSCING00000012454.2"/>
</dbReference>
<dbReference type="OrthoDB" id="674273at2759"/>
<dbReference type="PANTHER" id="PTHR10334">
    <property type="entry name" value="CYSTEINE-RICH SECRETORY PROTEIN-RELATED"/>
    <property type="match status" value="1"/>
</dbReference>
<dbReference type="AlphaFoldDB" id="F6UUD7"/>
<dbReference type="Proteomes" id="UP000008144">
    <property type="component" value="Chromosome 1"/>
</dbReference>
<dbReference type="FunFam" id="3.40.33.10:FF:000058">
    <property type="entry name" value="peptidase inhibitor 16 isoform X1"/>
    <property type="match status" value="1"/>
</dbReference>
<feature type="compositionally biased region" description="Polar residues" evidence="1">
    <location>
        <begin position="326"/>
        <end position="340"/>
    </location>
</feature>
<keyword evidence="2" id="KW-0472">Membrane</keyword>
<keyword evidence="5" id="KW-1185">Reference proteome</keyword>
<protein>
    <submittedName>
        <fullName evidence="4">GLIPR1-like protein 1</fullName>
    </submittedName>
</protein>
<organism evidence="4 5">
    <name type="scientific">Ciona intestinalis</name>
    <name type="common">Transparent sea squirt</name>
    <name type="synonym">Ascidia intestinalis</name>
    <dbReference type="NCBI Taxonomy" id="7719"/>
    <lineage>
        <taxon>Eukaryota</taxon>
        <taxon>Metazoa</taxon>
        <taxon>Chordata</taxon>
        <taxon>Tunicata</taxon>
        <taxon>Ascidiacea</taxon>
        <taxon>Phlebobranchia</taxon>
        <taxon>Cionidae</taxon>
        <taxon>Ciona</taxon>
    </lineage>
</organism>
<dbReference type="OMA" id="SSERMGC"/>
<dbReference type="GeneID" id="100186797"/>
<dbReference type="HOGENOM" id="CLU_672589_0_0_1"/>
<feature type="region of interest" description="Disordered" evidence="1">
    <location>
        <begin position="326"/>
        <end position="349"/>
    </location>
</feature>
<dbReference type="RefSeq" id="XP_002128732.1">
    <property type="nucleotide sequence ID" value="XM_002128696.5"/>
</dbReference>
<dbReference type="InterPro" id="IPR035940">
    <property type="entry name" value="CAP_sf"/>
</dbReference>
<proteinExistence type="predicted"/>
<dbReference type="Gene3D" id="3.40.33.10">
    <property type="entry name" value="CAP"/>
    <property type="match status" value="1"/>
</dbReference>
<dbReference type="SMART" id="SM00198">
    <property type="entry name" value="SCP"/>
    <property type="match status" value="1"/>
</dbReference>
<dbReference type="KEGG" id="cin:100186797"/>
<dbReference type="Pfam" id="PF00188">
    <property type="entry name" value="CAP"/>
    <property type="match status" value="1"/>
</dbReference>
<dbReference type="InterPro" id="IPR014044">
    <property type="entry name" value="CAP_dom"/>
</dbReference>
<reference evidence="4" key="4">
    <citation type="submission" date="2025-09" db="UniProtKB">
        <authorList>
            <consortium name="Ensembl"/>
        </authorList>
    </citation>
    <scope>IDENTIFICATION</scope>
</reference>
<dbReference type="InParanoid" id="F6UUD7"/>
<evidence type="ECO:0000313" key="5">
    <source>
        <dbReference type="Proteomes" id="UP000008144"/>
    </source>
</evidence>
<dbReference type="EMBL" id="EAAA01000397">
    <property type="status" value="NOT_ANNOTATED_CDS"/>
    <property type="molecule type" value="Genomic_DNA"/>
</dbReference>
<reference evidence="5" key="1">
    <citation type="journal article" date="2002" name="Science">
        <title>The draft genome of Ciona intestinalis: insights into chordate and vertebrate origins.</title>
        <authorList>
            <person name="Dehal P."/>
            <person name="Satou Y."/>
            <person name="Campbell R.K."/>
            <person name="Chapman J."/>
            <person name="Degnan B."/>
            <person name="De Tomaso A."/>
            <person name="Davidson B."/>
            <person name="Di Gregorio A."/>
            <person name="Gelpke M."/>
            <person name="Goodstein D.M."/>
            <person name="Harafuji N."/>
            <person name="Hastings K.E."/>
            <person name="Ho I."/>
            <person name="Hotta K."/>
            <person name="Huang W."/>
            <person name="Kawashima T."/>
            <person name="Lemaire P."/>
            <person name="Martinez D."/>
            <person name="Meinertzhagen I.A."/>
            <person name="Necula S."/>
            <person name="Nonaka M."/>
            <person name="Putnam N."/>
            <person name="Rash S."/>
            <person name="Saiga H."/>
            <person name="Satake M."/>
            <person name="Terry A."/>
            <person name="Yamada L."/>
            <person name="Wang H.G."/>
            <person name="Awazu S."/>
            <person name="Azumi K."/>
            <person name="Boore J."/>
            <person name="Branno M."/>
            <person name="Chin-Bow S."/>
            <person name="DeSantis R."/>
            <person name="Doyle S."/>
            <person name="Francino P."/>
            <person name="Keys D.N."/>
            <person name="Haga S."/>
            <person name="Hayashi H."/>
            <person name="Hino K."/>
            <person name="Imai K.S."/>
            <person name="Inaba K."/>
            <person name="Kano S."/>
            <person name="Kobayashi K."/>
            <person name="Kobayashi M."/>
            <person name="Lee B.I."/>
            <person name="Makabe K.W."/>
            <person name="Manohar C."/>
            <person name="Matassi G."/>
            <person name="Medina M."/>
            <person name="Mochizuki Y."/>
            <person name="Mount S."/>
            <person name="Morishita T."/>
            <person name="Miura S."/>
            <person name="Nakayama A."/>
            <person name="Nishizaka S."/>
            <person name="Nomoto H."/>
            <person name="Ohta F."/>
            <person name="Oishi K."/>
            <person name="Rigoutsos I."/>
            <person name="Sano M."/>
            <person name="Sasaki A."/>
            <person name="Sasakura Y."/>
            <person name="Shoguchi E."/>
            <person name="Shin-i T."/>
            <person name="Spagnuolo A."/>
            <person name="Stainier D."/>
            <person name="Suzuki M.M."/>
            <person name="Tassy O."/>
            <person name="Takatori N."/>
            <person name="Tokuoka M."/>
            <person name="Yagi K."/>
            <person name="Yoshizaki F."/>
            <person name="Wada S."/>
            <person name="Zhang C."/>
            <person name="Hyatt P.D."/>
            <person name="Larimer F."/>
            <person name="Detter C."/>
            <person name="Doggett N."/>
            <person name="Glavina T."/>
            <person name="Hawkins T."/>
            <person name="Richardson P."/>
            <person name="Lucas S."/>
            <person name="Kohara Y."/>
            <person name="Levine M."/>
            <person name="Satoh N."/>
            <person name="Rokhsar D.S."/>
        </authorList>
    </citation>
    <scope>NUCLEOTIDE SEQUENCE [LARGE SCALE GENOMIC DNA]</scope>
</reference>
<name>F6UUD7_CIOIN</name>
<evidence type="ECO:0000259" key="3">
    <source>
        <dbReference type="SMART" id="SM00198"/>
    </source>
</evidence>
<gene>
    <name evidence="4" type="primary">LOC100186797</name>
</gene>
<dbReference type="GO" id="GO:0005615">
    <property type="term" value="C:extracellular space"/>
    <property type="evidence" value="ECO:0000318"/>
    <property type="project" value="GO_Central"/>
</dbReference>
<dbReference type="InterPro" id="IPR001283">
    <property type="entry name" value="CRISP-related"/>
</dbReference>
<dbReference type="PROSITE" id="PS01009">
    <property type="entry name" value="CRISP_1"/>
    <property type="match status" value="1"/>
</dbReference>
<sequence>MTSRFRFPVLSNSVLCDVIIQHTGSRMARVVLVLLALVWQNVIAGRGPTTITLSPTDIRKIVSIHNKLRRSLSSSNMRYMTWDDELARGATEYGTKCQFSHNRAGFHSKFRNSIGENIYVSRSPLSRFDPVAATQMWFDEKSDFDYATLTCEANKKCGHYTQVAWAASYKIGCSLTMCDYVSDFEHEDSHLFICNYSPAGNVYSSVDGKPKMMTPFLVGGACSKCEDTTDTCNNKLCANALRDTTHLNLPPQNPPTLGPLEPLAPLSPDKVECDVMQTSSGKSLVAAVVILSLFLVALLFYTLRRERSRLNTRLTVMNPKASTAHTRFSNQNTPVPSRPTSPKRHSIISNNSLNVNKLHGNSNLRKSSSPAIIVQRMEGRRFLPPNTYSAPTTPCRPKPPVPPKFINRV</sequence>
<evidence type="ECO:0000313" key="4">
    <source>
        <dbReference type="Ensembl" id="ENSCINP00000023234.2"/>
    </source>
</evidence>
<feature type="domain" description="SCP" evidence="3">
    <location>
        <begin position="56"/>
        <end position="204"/>
    </location>
</feature>
<keyword evidence="2" id="KW-0812">Transmembrane</keyword>
<dbReference type="GeneTree" id="ENSGT00940000165467"/>
<dbReference type="SUPFAM" id="SSF55797">
    <property type="entry name" value="PR-1-like"/>
    <property type="match status" value="1"/>
</dbReference>
<dbReference type="PRINTS" id="PR00837">
    <property type="entry name" value="V5TPXLIKE"/>
</dbReference>
<dbReference type="PROSITE" id="PS01010">
    <property type="entry name" value="CRISP_2"/>
    <property type="match status" value="1"/>
</dbReference>
<feature type="transmembrane region" description="Helical" evidence="2">
    <location>
        <begin position="284"/>
        <end position="303"/>
    </location>
</feature>
<accession>F6UUD7</accession>